<organism evidence="1 2">
    <name type="scientific">Coniophora puteana (strain RWD-64-598)</name>
    <name type="common">Brown rot fungus</name>
    <dbReference type="NCBI Taxonomy" id="741705"/>
    <lineage>
        <taxon>Eukaryota</taxon>
        <taxon>Fungi</taxon>
        <taxon>Dikarya</taxon>
        <taxon>Basidiomycota</taxon>
        <taxon>Agaricomycotina</taxon>
        <taxon>Agaricomycetes</taxon>
        <taxon>Agaricomycetidae</taxon>
        <taxon>Boletales</taxon>
        <taxon>Coniophorineae</taxon>
        <taxon>Coniophoraceae</taxon>
        <taxon>Coniophora</taxon>
    </lineage>
</organism>
<dbReference type="GeneID" id="19204163"/>
<protein>
    <submittedName>
        <fullName evidence="1">Uncharacterized protein</fullName>
    </submittedName>
</protein>
<proteinExistence type="predicted"/>
<dbReference type="EMBL" id="JH711590">
    <property type="protein sequence ID" value="EIW74939.1"/>
    <property type="molecule type" value="Genomic_DNA"/>
</dbReference>
<evidence type="ECO:0000313" key="1">
    <source>
        <dbReference type="EMBL" id="EIW74939.1"/>
    </source>
</evidence>
<reference evidence="2" key="1">
    <citation type="journal article" date="2012" name="Science">
        <title>The Paleozoic origin of enzymatic lignin decomposition reconstructed from 31 fungal genomes.</title>
        <authorList>
            <person name="Floudas D."/>
            <person name="Binder M."/>
            <person name="Riley R."/>
            <person name="Barry K."/>
            <person name="Blanchette R.A."/>
            <person name="Henrissat B."/>
            <person name="Martinez A.T."/>
            <person name="Otillar R."/>
            <person name="Spatafora J.W."/>
            <person name="Yadav J.S."/>
            <person name="Aerts A."/>
            <person name="Benoit I."/>
            <person name="Boyd A."/>
            <person name="Carlson A."/>
            <person name="Copeland A."/>
            <person name="Coutinho P.M."/>
            <person name="de Vries R.P."/>
            <person name="Ferreira P."/>
            <person name="Findley K."/>
            <person name="Foster B."/>
            <person name="Gaskell J."/>
            <person name="Glotzer D."/>
            <person name="Gorecki P."/>
            <person name="Heitman J."/>
            <person name="Hesse C."/>
            <person name="Hori C."/>
            <person name="Igarashi K."/>
            <person name="Jurgens J.A."/>
            <person name="Kallen N."/>
            <person name="Kersten P."/>
            <person name="Kohler A."/>
            <person name="Kuees U."/>
            <person name="Kumar T.K.A."/>
            <person name="Kuo A."/>
            <person name="LaButti K."/>
            <person name="Larrondo L.F."/>
            <person name="Lindquist E."/>
            <person name="Ling A."/>
            <person name="Lombard V."/>
            <person name="Lucas S."/>
            <person name="Lundell T."/>
            <person name="Martin R."/>
            <person name="McLaughlin D.J."/>
            <person name="Morgenstern I."/>
            <person name="Morin E."/>
            <person name="Murat C."/>
            <person name="Nagy L.G."/>
            <person name="Nolan M."/>
            <person name="Ohm R.A."/>
            <person name="Patyshakuliyeva A."/>
            <person name="Rokas A."/>
            <person name="Ruiz-Duenas F.J."/>
            <person name="Sabat G."/>
            <person name="Salamov A."/>
            <person name="Samejima M."/>
            <person name="Schmutz J."/>
            <person name="Slot J.C."/>
            <person name="St John F."/>
            <person name="Stenlid J."/>
            <person name="Sun H."/>
            <person name="Sun S."/>
            <person name="Syed K."/>
            <person name="Tsang A."/>
            <person name="Wiebenga A."/>
            <person name="Young D."/>
            <person name="Pisabarro A."/>
            <person name="Eastwood D.C."/>
            <person name="Martin F."/>
            <person name="Cullen D."/>
            <person name="Grigoriev I.V."/>
            <person name="Hibbett D.S."/>
        </authorList>
    </citation>
    <scope>NUCLEOTIDE SEQUENCE [LARGE SCALE GENOMIC DNA]</scope>
    <source>
        <strain evidence="2">RWD-64-598 SS2</strain>
    </source>
</reference>
<dbReference type="KEGG" id="cput:CONPUDRAFT_159707"/>
<evidence type="ECO:0000313" key="2">
    <source>
        <dbReference type="Proteomes" id="UP000053558"/>
    </source>
</evidence>
<accession>A0A5M3M6H8</accession>
<dbReference type="AlphaFoldDB" id="A0A5M3M6H8"/>
<sequence>MVGPELALCSSPSFPPLLLPLPIFAPWVFAVARLDYGAGFSRSSQLHLTFAKSSLPPSNSTPNLLVIFSLVASDAGFAGTHGLMFSHASLTVTEPLLLCYPPARVTRQAAFSKLTTSIEIATCKHVFDHGQFRLSTLVAPSFPRSPCAAH</sequence>
<gene>
    <name evidence="1" type="ORF">CONPUDRAFT_159707</name>
</gene>
<name>A0A5M3M6H8_CONPW</name>
<dbReference type="Proteomes" id="UP000053558">
    <property type="component" value="Unassembled WGS sequence"/>
</dbReference>
<comment type="caution">
    <text evidence="1">The sequence shown here is derived from an EMBL/GenBank/DDBJ whole genome shotgun (WGS) entry which is preliminary data.</text>
</comment>
<dbReference type="RefSeq" id="XP_007774994.1">
    <property type="nucleotide sequence ID" value="XM_007776804.1"/>
</dbReference>
<keyword evidence="2" id="KW-1185">Reference proteome</keyword>